<dbReference type="Proteomes" id="UP001165186">
    <property type="component" value="Unassembled WGS sequence"/>
</dbReference>
<name>A0ACB5S3X9_9PEZI</name>
<gene>
    <name evidence="1" type="primary">g7403</name>
    <name evidence="1" type="ORF">NpPPO83_00007403</name>
</gene>
<proteinExistence type="predicted"/>
<accession>A0ACB5S3X9</accession>
<keyword evidence="2" id="KW-1185">Reference proteome</keyword>
<evidence type="ECO:0000313" key="2">
    <source>
        <dbReference type="Proteomes" id="UP001165186"/>
    </source>
</evidence>
<sequence length="507" mass="56849">METPQTSPNFMASQSLVLTCAYSLLALLLAHTVISAITSPLRSVPGPLLARFSRLWYLRQAWTGKFPRTNIKLHQKYGPIVRIAPNEYSIDDPSAIKPIYGHGTVFVKGSWYHASGAPSGMKQNIFAEIDPKTHAAERRKIASLYTMSTLLKMEEEVNSCISLVEDRFRNFAKSQSTIELQWWMQCYAFDVIGAITVSKRFGFLDAGEDPLGMVEGLDSFLTYAARMGICPELHHMVFSIISKLGKSGILDVFAFTRDQIQKYKETIGSSESSADSDVFLSKAIRLHREKPDSFLEEDIFQTCSMNVVAGSDTTGISLTAVMWGLLKNPEAMAKLRAEVDEKYESGEISDPVSFADAQKMPYLQACINEGLRTHPAVGLPLSRVVPKGGIVIAGRYFPEGTNIGVNAWAAHNNRSVFGEDADKFRPERWLVDEETHRKMDRYFIPFGHGSRTCIGKNISLMEMSKIIPQLVRKFDIQLSNPDAELRTKNVWFVKQQDVIVKISERKL</sequence>
<evidence type="ECO:0000313" key="1">
    <source>
        <dbReference type="EMBL" id="GME27484.1"/>
    </source>
</evidence>
<organism evidence="1 2">
    <name type="scientific">Neofusicoccum parvum</name>
    <dbReference type="NCBI Taxonomy" id="310453"/>
    <lineage>
        <taxon>Eukaryota</taxon>
        <taxon>Fungi</taxon>
        <taxon>Dikarya</taxon>
        <taxon>Ascomycota</taxon>
        <taxon>Pezizomycotina</taxon>
        <taxon>Dothideomycetes</taxon>
        <taxon>Dothideomycetes incertae sedis</taxon>
        <taxon>Botryosphaeriales</taxon>
        <taxon>Botryosphaeriaceae</taxon>
        <taxon>Neofusicoccum</taxon>
    </lineage>
</organism>
<comment type="caution">
    <text evidence="1">The sequence shown here is derived from an EMBL/GenBank/DDBJ whole genome shotgun (WGS) entry which is preliminary data.</text>
</comment>
<reference evidence="1" key="1">
    <citation type="submission" date="2024-09" db="EMBL/GenBank/DDBJ databases">
        <title>Draft Genome Sequences of Neofusicoccum parvum.</title>
        <authorList>
            <person name="Ashida A."/>
            <person name="Camagna M."/>
            <person name="Tanaka A."/>
            <person name="Takemoto D."/>
        </authorList>
    </citation>
    <scope>NUCLEOTIDE SEQUENCE</scope>
    <source>
        <strain evidence="1">PPO83</strain>
    </source>
</reference>
<dbReference type="EMBL" id="BSXG01000037">
    <property type="protein sequence ID" value="GME27484.1"/>
    <property type="molecule type" value="Genomic_DNA"/>
</dbReference>
<protein>
    <submittedName>
        <fullName evidence="1">Cytochrome P450</fullName>
    </submittedName>
</protein>